<dbReference type="PANTHER" id="PTHR31499">
    <property type="entry name" value="MYB FAMILY TRANSCRIPTION FACTOR PHL11"/>
    <property type="match status" value="1"/>
</dbReference>
<dbReference type="PANTHER" id="PTHR31499:SF43">
    <property type="entry name" value="MYB FAMILY TRANSCRIPTION FACTOR APL"/>
    <property type="match status" value="1"/>
</dbReference>
<dbReference type="Proteomes" id="UP000289738">
    <property type="component" value="Chromosome B07"/>
</dbReference>
<evidence type="ECO:0000313" key="3">
    <source>
        <dbReference type="Proteomes" id="UP000289738"/>
    </source>
</evidence>
<dbReference type="InterPro" id="IPR025756">
    <property type="entry name" value="Myb_CC_LHEQLE"/>
</dbReference>
<evidence type="ECO:0000313" key="2">
    <source>
        <dbReference type="EMBL" id="RYQ99306.1"/>
    </source>
</evidence>
<comment type="caution">
    <text evidence="2">The sequence shown here is derived from an EMBL/GenBank/DDBJ whole genome shotgun (WGS) entry which is preliminary data.</text>
</comment>
<name>A0A444YBM2_ARAHY</name>
<keyword evidence="3" id="KW-1185">Reference proteome</keyword>
<evidence type="ECO:0000259" key="1">
    <source>
        <dbReference type="Pfam" id="PF14379"/>
    </source>
</evidence>
<dbReference type="AlphaFoldDB" id="A0A444YBM2"/>
<dbReference type="GO" id="GO:0003700">
    <property type="term" value="F:DNA-binding transcription factor activity"/>
    <property type="evidence" value="ECO:0007669"/>
    <property type="project" value="InterPro"/>
</dbReference>
<dbReference type="STRING" id="3818.A0A444YBM2"/>
<organism evidence="2 3">
    <name type="scientific">Arachis hypogaea</name>
    <name type="common">Peanut</name>
    <dbReference type="NCBI Taxonomy" id="3818"/>
    <lineage>
        <taxon>Eukaryota</taxon>
        <taxon>Viridiplantae</taxon>
        <taxon>Streptophyta</taxon>
        <taxon>Embryophyta</taxon>
        <taxon>Tracheophyta</taxon>
        <taxon>Spermatophyta</taxon>
        <taxon>Magnoliopsida</taxon>
        <taxon>eudicotyledons</taxon>
        <taxon>Gunneridae</taxon>
        <taxon>Pentapetalae</taxon>
        <taxon>rosids</taxon>
        <taxon>fabids</taxon>
        <taxon>Fabales</taxon>
        <taxon>Fabaceae</taxon>
        <taxon>Papilionoideae</taxon>
        <taxon>50 kb inversion clade</taxon>
        <taxon>dalbergioids sensu lato</taxon>
        <taxon>Dalbergieae</taxon>
        <taxon>Pterocarpus clade</taxon>
        <taxon>Arachis</taxon>
    </lineage>
</organism>
<sequence length="203" mass="22795">MCAFCISLCSAEFCSTPPCSSAPLCSSPRIEFCFAPPCSSARAKKFHVTQLDYREKRDCTGIQFKPPGCWVPLPWLKGLWLQEKNAFWIQNFGMHVLVPLFLYQLLEAELCTFHKVTVNRSMQIAEALQMQMEVQRHLQLKIEAQGKYLQSILHKAQETLAGMINNGSPGSPPISELTETRGGFSGSCGQRKQNRGAMYSLEI</sequence>
<reference evidence="2 3" key="1">
    <citation type="submission" date="2019-01" db="EMBL/GenBank/DDBJ databases">
        <title>Sequencing of cultivated peanut Arachis hypogaea provides insights into genome evolution and oil improvement.</title>
        <authorList>
            <person name="Chen X."/>
        </authorList>
    </citation>
    <scope>NUCLEOTIDE SEQUENCE [LARGE SCALE GENOMIC DNA]</scope>
    <source>
        <strain evidence="3">cv. Fuhuasheng</strain>
        <tissue evidence="2">Leaves</tissue>
    </source>
</reference>
<protein>
    <recommendedName>
        <fullName evidence="1">MYB-CC type transcription factor LHEQLE-containing domain-containing protein</fullName>
    </recommendedName>
</protein>
<dbReference type="InterPro" id="IPR046955">
    <property type="entry name" value="PHR1-like"/>
</dbReference>
<proteinExistence type="predicted"/>
<dbReference type="Pfam" id="PF14379">
    <property type="entry name" value="Myb_CC_LHEQLE"/>
    <property type="match status" value="1"/>
</dbReference>
<accession>A0A444YBM2</accession>
<gene>
    <name evidence="2" type="ORF">Ahy_B07g087224</name>
</gene>
<feature type="domain" description="MYB-CC type transcription factor LHEQLE-containing" evidence="1">
    <location>
        <begin position="122"/>
        <end position="159"/>
    </location>
</feature>
<dbReference type="EMBL" id="SDMP01000017">
    <property type="protein sequence ID" value="RYQ99306.1"/>
    <property type="molecule type" value="Genomic_DNA"/>
</dbReference>